<evidence type="ECO:0000256" key="3">
    <source>
        <dbReference type="ARBA" id="ARBA00022670"/>
    </source>
</evidence>
<gene>
    <name evidence="13" type="ORF">FIBRA_02669</name>
</gene>
<dbReference type="EC" id="3.4.26.1" evidence="10"/>
<feature type="transmembrane region" description="Helical" evidence="11">
    <location>
        <begin position="73"/>
        <end position="95"/>
    </location>
</feature>
<dbReference type="STRING" id="599839.J4HVA6"/>
<keyword evidence="14" id="KW-1185">Reference proteome</keyword>
<evidence type="ECO:0000256" key="10">
    <source>
        <dbReference type="ARBA" id="ARBA00049729"/>
    </source>
</evidence>
<evidence type="ECO:0000313" key="14">
    <source>
        <dbReference type="Proteomes" id="UP000006352"/>
    </source>
</evidence>
<evidence type="ECO:0000256" key="11">
    <source>
        <dbReference type="SAM" id="Phobius"/>
    </source>
</evidence>
<dbReference type="GO" id="GO:0004222">
    <property type="term" value="F:metalloendopeptidase activity"/>
    <property type="evidence" value="ECO:0007669"/>
    <property type="project" value="InterPro"/>
</dbReference>
<dbReference type="PANTHER" id="PTHR13046:SF0">
    <property type="entry name" value="CAAX PRENYL PROTEASE 2"/>
    <property type="match status" value="1"/>
</dbReference>
<keyword evidence="3" id="KW-0645">Protease</keyword>
<evidence type="ECO:0000259" key="12">
    <source>
        <dbReference type="Pfam" id="PF02517"/>
    </source>
</evidence>
<feature type="transmembrane region" description="Helical" evidence="11">
    <location>
        <begin position="124"/>
        <end position="145"/>
    </location>
</feature>
<dbReference type="GeneID" id="24095543"/>
<dbReference type="Pfam" id="PF02517">
    <property type="entry name" value="Rce1-like"/>
    <property type="match status" value="1"/>
</dbReference>
<dbReference type="Proteomes" id="UP000006352">
    <property type="component" value="Unassembled WGS sequence"/>
</dbReference>
<evidence type="ECO:0000256" key="2">
    <source>
        <dbReference type="ARBA" id="ARBA00006897"/>
    </source>
</evidence>
<organism evidence="13 14">
    <name type="scientific">Fibroporia radiculosa</name>
    <dbReference type="NCBI Taxonomy" id="599839"/>
    <lineage>
        <taxon>Eukaryota</taxon>
        <taxon>Fungi</taxon>
        <taxon>Dikarya</taxon>
        <taxon>Basidiomycota</taxon>
        <taxon>Agaricomycotina</taxon>
        <taxon>Agaricomycetes</taxon>
        <taxon>Polyporales</taxon>
        <taxon>Fibroporiaceae</taxon>
        <taxon>Fibroporia</taxon>
    </lineage>
</organism>
<dbReference type="InterPro" id="IPR039731">
    <property type="entry name" value="Rce1"/>
</dbReference>
<dbReference type="HOGENOM" id="CLU_049909_1_0_1"/>
<dbReference type="AlphaFoldDB" id="J4HVA6"/>
<dbReference type="InterPro" id="IPR003675">
    <property type="entry name" value="Rce1/LyrA-like_dom"/>
</dbReference>
<evidence type="ECO:0000256" key="7">
    <source>
        <dbReference type="ARBA" id="ARBA00022989"/>
    </source>
</evidence>
<feature type="domain" description="CAAX prenyl protease 2/Lysostaphin resistance protein A-like" evidence="12">
    <location>
        <begin position="165"/>
        <end position="249"/>
    </location>
</feature>
<accession>J4HVA6</accession>
<name>J4HVA6_9APHY</name>
<evidence type="ECO:0000256" key="9">
    <source>
        <dbReference type="ARBA" id="ARBA00047280"/>
    </source>
</evidence>
<evidence type="ECO:0000256" key="4">
    <source>
        <dbReference type="ARBA" id="ARBA00022692"/>
    </source>
</evidence>
<feature type="transmembrane region" description="Helical" evidence="11">
    <location>
        <begin position="12"/>
        <end position="32"/>
    </location>
</feature>
<evidence type="ECO:0000256" key="6">
    <source>
        <dbReference type="ARBA" id="ARBA00022824"/>
    </source>
</evidence>
<proteinExistence type="inferred from homology"/>
<dbReference type="FunCoup" id="J4HVA6">
    <property type="interactions" value="288"/>
</dbReference>
<reference evidence="13 14" key="1">
    <citation type="journal article" date="2012" name="Appl. Environ. Microbiol.">
        <title>Short-read sequencing for genomic analysis of the brown rot fungus Fibroporia radiculosa.</title>
        <authorList>
            <person name="Tang J.D."/>
            <person name="Perkins A.D."/>
            <person name="Sonstegard T.S."/>
            <person name="Schroeder S.G."/>
            <person name="Burgess S.C."/>
            <person name="Diehl S.V."/>
        </authorList>
    </citation>
    <scope>NUCLEOTIDE SEQUENCE [LARGE SCALE GENOMIC DNA]</scope>
    <source>
        <strain evidence="13 14">TFFH 294</strain>
    </source>
</reference>
<keyword evidence="7 11" id="KW-1133">Transmembrane helix</keyword>
<evidence type="ECO:0000313" key="13">
    <source>
        <dbReference type="EMBL" id="CCM00632.1"/>
    </source>
</evidence>
<evidence type="ECO:0000256" key="1">
    <source>
        <dbReference type="ARBA" id="ARBA00004477"/>
    </source>
</evidence>
<comment type="similarity">
    <text evidence="2">Belongs to the peptidase U48 family.</text>
</comment>
<dbReference type="OrthoDB" id="271604at2759"/>
<dbReference type="PANTHER" id="PTHR13046">
    <property type="entry name" value="PROTEASE U48 CAAX PRENYL PROTEASE RCE1"/>
    <property type="match status" value="1"/>
</dbReference>
<keyword evidence="6" id="KW-0256">Endoplasmic reticulum</keyword>
<dbReference type="InParanoid" id="J4HVA6"/>
<keyword evidence="8 11" id="KW-0472">Membrane</keyword>
<evidence type="ECO:0000256" key="5">
    <source>
        <dbReference type="ARBA" id="ARBA00022801"/>
    </source>
</evidence>
<evidence type="ECO:0000256" key="8">
    <source>
        <dbReference type="ARBA" id="ARBA00023136"/>
    </source>
</evidence>
<protein>
    <recommendedName>
        <fullName evidence="10">intramembrane prenyl-peptidase Rce1</fullName>
        <ecNumber evidence="10">3.4.26.1</ecNumber>
    </recommendedName>
</protein>
<dbReference type="GO" id="GO:0071586">
    <property type="term" value="P:CAAX-box protein processing"/>
    <property type="evidence" value="ECO:0007669"/>
    <property type="project" value="InterPro"/>
</dbReference>
<keyword evidence="4 11" id="KW-0812">Transmembrane</keyword>
<keyword evidence="5" id="KW-0378">Hydrolase</keyword>
<comment type="catalytic activity">
    <reaction evidence="9">
        <text>Hydrolyzes the peptide bond -P2-(S-farnesyl or geranylgeranyl)C-P1'-P2'-P3'-COOH where P1' and P2' are amino acids with aliphatic sidechains and P3' is any C-terminal residue.</text>
        <dbReference type="EC" id="3.4.26.1"/>
    </reaction>
</comment>
<dbReference type="GO" id="GO:0005789">
    <property type="term" value="C:endoplasmic reticulum membrane"/>
    <property type="evidence" value="ECO:0007669"/>
    <property type="project" value="UniProtKB-SubCell"/>
</dbReference>
<dbReference type="RefSeq" id="XP_012179915.1">
    <property type="nucleotide sequence ID" value="XM_012324525.1"/>
</dbReference>
<sequence>MPLAFASPPISLNTAHALALSFVGSYVGSLYISKNARLSFKKVVAPDLREGEQRAKEDDERWRNDPDVIRARVTAAGLSTVSSCVVVLGVVWAFVGWDMKELPIALETTLTRLGFDTDLSLSQIVLPSLVTPVLYAGPLYAYFLAGRLPFQRSWSWRRCIAPIVTTWQGWRDFIVGPTTEEVVFRACTLAVYQLAGASVYMKIFLPPLLFGLAHVHHAWDKFNRFGRTKAAAQRAILETIFQLIYHSTTYISHLLQYNGFATARPSSSNIPGASYRDQAGVFTWTPWLLVHNA</sequence>
<comment type="subcellular location">
    <subcellularLocation>
        <location evidence="1">Endoplasmic reticulum membrane</location>
        <topology evidence="1">Multi-pass membrane protein</topology>
    </subcellularLocation>
</comment>
<dbReference type="EMBL" id="HE796996">
    <property type="protein sequence ID" value="CCM00632.1"/>
    <property type="molecule type" value="Genomic_DNA"/>
</dbReference>